<protein>
    <submittedName>
        <fullName evidence="1">Uncharacterized protein</fullName>
    </submittedName>
</protein>
<evidence type="ECO:0000313" key="1">
    <source>
        <dbReference type="EMBL" id="ADI92311.1"/>
    </source>
</evidence>
<organism evidence="1 2">
    <name type="scientific">Acinetobacter oleivorans (strain JCM 16667 / KCTC 23045 / DR1)</name>
    <dbReference type="NCBI Taxonomy" id="436717"/>
    <lineage>
        <taxon>Bacteria</taxon>
        <taxon>Pseudomonadati</taxon>
        <taxon>Pseudomonadota</taxon>
        <taxon>Gammaproteobacteria</taxon>
        <taxon>Moraxellales</taxon>
        <taxon>Moraxellaceae</taxon>
        <taxon>Acinetobacter</taxon>
    </lineage>
</organism>
<dbReference type="Proteomes" id="UP000000392">
    <property type="component" value="Chromosome"/>
</dbReference>
<evidence type="ECO:0000313" key="2">
    <source>
        <dbReference type="Proteomes" id="UP000000392"/>
    </source>
</evidence>
<dbReference type="AlphaFoldDB" id="A0AAN0UEL5"/>
<accession>A0AAN0UEL5</accession>
<proteinExistence type="predicted"/>
<reference evidence="1 2" key="1">
    <citation type="journal article" date="2010" name="J. Bacteriol.">
        <title>Complete genome sequence of the diesel-degrading Acinetobacter sp. strain DR1.</title>
        <authorList>
            <person name="Jung J."/>
            <person name="Baek J.H."/>
            <person name="Park W."/>
        </authorList>
    </citation>
    <scope>NUCLEOTIDE SEQUENCE [LARGE SCALE GENOMIC DNA]</scope>
    <source>
        <strain evidence="2">JCM 16667 / KCTC 23045 / DR1</strain>
    </source>
</reference>
<dbReference type="KEGG" id="acd:AOLE_17130"/>
<name>A0AAN0UEL5_ACISD</name>
<sequence length="31" mass="3599">MINNYAIELLHHEPLKMIPVVAQDENLKIVL</sequence>
<gene>
    <name evidence="1" type="ordered locus">AOLE_17130</name>
</gene>
<dbReference type="EMBL" id="CP002080">
    <property type="protein sequence ID" value="ADI92311.1"/>
    <property type="molecule type" value="Genomic_DNA"/>
</dbReference>